<dbReference type="OrthoDB" id="9808546at2"/>
<accession>A0A4D7B0T1</accession>
<name>A0A4D7B0T1_9HYPH</name>
<dbReference type="RefSeq" id="WP_136960534.1">
    <property type="nucleotide sequence ID" value="NZ_CP039690.1"/>
</dbReference>
<sequence length="178" mass="19403">MRIPALLASAAGLTIALNGAALGQDRARGLGGTTLTTSRIDPDTGGFRGGSSGYGIPGGLIFRDPRFQNVLLPCDDPQALTTVSQRFAEKEGQFWNSALTIAGFDRIRQVSINPWGRNNIPRIYCSARAHLSDGRVRTVDYAIMEDQSIIGYTWGVEWCVRGLDRGWSFAPNCRMARP</sequence>
<evidence type="ECO:0000313" key="1">
    <source>
        <dbReference type="EMBL" id="QCI65085.1"/>
    </source>
</evidence>
<dbReference type="Proteomes" id="UP000298781">
    <property type="component" value="Chromosome"/>
</dbReference>
<evidence type="ECO:0000313" key="2">
    <source>
        <dbReference type="Proteomes" id="UP000298781"/>
    </source>
</evidence>
<gene>
    <name evidence="1" type="ORF">E8M01_13170</name>
</gene>
<protein>
    <submittedName>
        <fullName evidence="1">Uncharacterized protein</fullName>
    </submittedName>
</protein>
<reference evidence="1 2" key="1">
    <citation type="submission" date="2019-04" db="EMBL/GenBank/DDBJ databases">
        <title>Phreatobacter aquaticus sp. nov.</title>
        <authorList>
            <person name="Choi A."/>
        </authorList>
    </citation>
    <scope>NUCLEOTIDE SEQUENCE [LARGE SCALE GENOMIC DNA]</scope>
    <source>
        <strain evidence="1 2">KCTC 52518</strain>
    </source>
</reference>
<keyword evidence="2" id="KW-1185">Reference proteome</keyword>
<dbReference type="AlphaFoldDB" id="A0A4D7B0T1"/>
<dbReference type="KEGG" id="pstg:E8M01_13170"/>
<organism evidence="1 2">
    <name type="scientific">Phreatobacter stygius</name>
    <dbReference type="NCBI Taxonomy" id="1940610"/>
    <lineage>
        <taxon>Bacteria</taxon>
        <taxon>Pseudomonadati</taxon>
        <taxon>Pseudomonadota</taxon>
        <taxon>Alphaproteobacteria</taxon>
        <taxon>Hyphomicrobiales</taxon>
        <taxon>Phreatobacteraceae</taxon>
        <taxon>Phreatobacter</taxon>
    </lineage>
</organism>
<dbReference type="EMBL" id="CP039690">
    <property type="protein sequence ID" value="QCI65085.1"/>
    <property type="molecule type" value="Genomic_DNA"/>
</dbReference>
<proteinExistence type="predicted"/>